<keyword evidence="1" id="KW-1133">Transmembrane helix</keyword>
<feature type="transmembrane region" description="Helical" evidence="1">
    <location>
        <begin position="126"/>
        <end position="145"/>
    </location>
</feature>
<dbReference type="InterPro" id="IPR047928">
    <property type="entry name" value="Perm_prefix_1"/>
</dbReference>
<dbReference type="RefSeq" id="WP_387417111.1">
    <property type="nucleotide sequence ID" value="NZ_JBIASD010000037.1"/>
</dbReference>
<comment type="caution">
    <text evidence="2">The sequence shown here is derived from an EMBL/GenBank/DDBJ whole genome shotgun (WGS) entry which is preliminary data.</text>
</comment>
<keyword evidence="1" id="KW-0472">Membrane</keyword>
<feature type="transmembrane region" description="Helical" evidence="1">
    <location>
        <begin position="157"/>
        <end position="180"/>
    </location>
</feature>
<keyword evidence="3" id="KW-1185">Reference proteome</keyword>
<gene>
    <name evidence="2" type="ORF">ACFYXI_35495</name>
</gene>
<keyword evidence="1" id="KW-0812">Transmembrane</keyword>
<protein>
    <submittedName>
        <fullName evidence="2">Permease prefix domain 1-containing protein</fullName>
    </submittedName>
</protein>
<dbReference type="Proteomes" id="UP001602013">
    <property type="component" value="Unassembled WGS sequence"/>
</dbReference>
<dbReference type="NCBIfam" id="NF038403">
    <property type="entry name" value="perm_prefix_1"/>
    <property type="match status" value="1"/>
</dbReference>
<evidence type="ECO:0000256" key="1">
    <source>
        <dbReference type="SAM" id="Phobius"/>
    </source>
</evidence>
<evidence type="ECO:0000313" key="3">
    <source>
        <dbReference type="Proteomes" id="UP001602013"/>
    </source>
</evidence>
<sequence>MASTSVIDDYVTRLGRSLRGPLRAKHDLLAEARDGLVDATEALEADGLLRPDAERLAVEEFGPIAQIAPTYQEELAVGQGRRTALLLFLSVPFTALMWSMIWRIFPVDPVTEIAQWPGWFRPVSRIVDYTQLAVGVLAAVALLAFGPARRRLARPWLVTRALGVLVWVEVPLVGALSLLLSMSASLDGFSSYPPGIVATLFSWAFMLWQLSSATRCLIFTPRSAA</sequence>
<organism evidence="2 3">
    <name type="scientific">Microtetraspora malaysiensis</name>
    <dbReference type="NCBI Taxonomy" id="161358"/>
    <lineage>
        <taxon>Bacteria</taxon>
        <taxon>Bacillati</taxon>
        <taxon>Actinomycetota</taxon>
        <taxon>Actinomycetes</taxon>
        <taxon>Streptosporangiales</taxon>
        <taxon>Streptosporangiaceae</taxon>
        <taxon>Microtetraspora</taxon>
    </lineage>
</organism>
<dbReference type="EMBL" id="JBIASD010000037">
    <property type="protein sequence ID" value="MFF3670906.1"/>
    <property type="molecule type" value="Genomic_DNA"/>
</dbReference>
<feature type="transmembrane region" description="Helical" evidence="1">
    <location>
        <begin position="84"/>
        <end position="106"/>
    </location>
</feature>
<feature type="transmembrane region" description="Helical" evidence="1">
    <location>
        <begin position="192"/>
        <end position="210"/>
    </location>
</feature>
<proteinExistence type="predicted"/>
<accession>A0ABW6T0V7</accession>
<evidence type="ECO:0000313" key="2">
    <source>
        <dbReference type="EMBL" id="MFF3670906.1"/>
    </source>
</evidence>
<name>A0ABW6T0V7_9ACTN</name>
<reference evidence="2 3" key="1">
    <citation type="submission" date="2024-10" db="EMBL/GenBank/DDBJ databases">
        <title>The Natural Products Discovery Center: Release of the First 8490 Sequenced Strains for Exploring Actinobacteria Biosynthetic Diversity.</title>
        <authorList>
            <person name="Kalkreuter E."/>
            <person name="Kautsar S.A."/>
            <person name="Yang D."/>
            <person name="Bader C.D."/>
            <person name="Teijaro C.N."/>
            <person name="Fluegel L."/>
            <person name="Davis C.M."/>
            <person name="Simpson J.R."/>
            <person name="Lauterbach L."/>
            <person name="Steele A.D."/>
            <person name="Gui C."/>
            <person name="Meng S."/>
            <person name="Li G."/>
            <person name="Viehrig K."/>
            <person name="Ye F."/>
            <person name="Su P."/>
            <person name="Kiefer A.F."/>
            <person name="Nichols A."/>
            <person name="Cepeda A.J."/>
            <person name="Yan W."/>
            <person name="Fan B."/>
            <person name="Jiang Y."/>
            <person name="Adhikari A."/>
            <person name="Zheng C.-J."/>
            <person name="Schuster L."/>
            <person name="Cowan T.M."/>
            <person name="Smanski M.J."/>
            <person name="Chevrette M.G."/>
            <person name="De Carvalho L.P.S."/>
            <person name="Shen B."/>
        </authorList>
    </citation>
    <scope>NUCLEOTIDE SEQUENCE [LARGE SCALE GENOMIC DNA]</scope>
    <source>
        <strain evidence="2 3">NPDC002173</strain>
    </source>
</reference>